<feature type="region of interest" description="Disordered" evidence="1">
    <location>
        <begin position="677"/>
        <end position="699"/>
    </location>
</feature>
<comment type="caution">
    <text evidence="2">The sequence shown here is derived from an EMBL/GenBank/DDBJ whole genome shotgun (WGS) entry which is preliminary data.</text>
</comment>
<protein>
    <submittedName>
        <fullName evidence="2">Uncharacterized protein</fullName>
    </submittedName>
</protein>
<proteinExistence type="predicted"/>
<name>A0A119HFN6_9BURK</name>
<organism evidence="2 3">
    <name type="scientific">Burkholderia ubonensis</name>
    <dbReference type="NCBI Taxonomy" id="101571"/>
    <lineage>
        <taxon>Bacteria</taxon>
        <taxon>Pseudomonadati</taxon>
        <taxon>Pseudomonadota</taxon>
        <taxon>Betaproteobacteria</taxon>
        <taxon>Burkholderiales</taxon>
        <taxon>Burkholderiaceae</taxon>
        <taxon>Burkholderia</taxon>
        <taxon>Burkholderia cepacia complex</taxon>
    </lineage>
</organism>
<sequence length="699" mass="77104">MSRLTELFHTILDHVAPPRQPQLSAPVFFESTQGAWARHDSASNTLWGYAGIRLGINEAANQELIKLMLSEMTRLHAQSVHVGLLSYPLAPAAIDTWEQAQSASECQAVTDLRQVRAQWLSRLGMRERVGYALVRVKLDATDFEGQAERLSFFIGALRSCAHTARAYSVPLCREDILRIVEFSDNDTTSYADLVLSDEGRLEKGWPEAPAVRAELENADSSSRGTYHATLSMEPRFGRKPARAQARLRVPRNNVRAEQLFRKHFYMAGITSRDTPTGNLHFPVARAVSRWTESMPDKLYTMAPLTSRLPGQCLSQGGMPLRSLAGEFCNFAPFSDHHSANTLLLGDERAPTLTVAGELVLAHLAAGQTAFIIDDTGEFAPLTEALNGERVVIGTEGPQGLDMTRSMAPDQDIGEVASWLIALAGVPATDALRFFAGQTLYDLSRLMGGQEITLAMVQRMFSGMDNHYAELLAAGLAPFVGKGAYAGLFAGEPREYGHSKLTVVDVSAWKGKSVLPHIVAAVMQLASRRYRLRKDQPHVQKLFVLNQTAAFDMYGVAQQQHWLEEWLRRARRLNMGALLTAEPNAVAPGGALFELADSFPNWLVLSLTSGATRVLRSQLGFTSRHTWELGCIPFYGTMQPAIRMLVFTNNVPAVYEFRPDPDSVNLFARCRETARRAISARGAEGQRNSQAEQMTATEAS</sequence>
<dbReference type="EMBL" id="LPHD01000049">
    <property type="protein sequence ID" value="KWA84207.1"/>
    <property type="molecule type" value="Genomic_DNA"/>
</dbReference>
<dbReference type="SUPFAM" id="SSF52540">
    <property type="entry name" value="P-loop containing nucleoside triphosphate hydrolases"/>
    <property type="match status" value="1"/>
</dbReference>
<evidence type="ECO:0000256" key="1">
    <source>
        <dbReference type="SAM" id="MobiDB-lite"/>
    </source>
</evidence>
<dbReference type="AlphaFoldDB" id="A0A119HFN6"/>
<dbReference type="Proteomes" id="UP000060630">
    <property type="component" value="Unassembled WGS sequence"/>
</dbReference>
<dbReference type="InterPro" id="IPR027417">
    <property type="entry name" value="P-loop_NTPase"/>
</dbReference>
<evidence type="ECO:0000313" key="2">
    <source>
        <dbReference type="EMBL" id="KWA84207.1"/>
    </source>
</evidence>
<dbReference type="RefSeq" id="WP_060192605.1">
    <property type="nucleotide sequence ID" value="NZ_LPHD01000049.1"/>
</dbReference>
<feature type="compositionally biased region" description="Polar residues" evidence="1">
    <location>
        <begin position="685"/>
        <end position="699"/>
    </location>
</feature>
<accession>A0A119HFN6</accession>
<evidence type="ECO:0000313" key="3">
    <source>
        <dbReference type="Proteomes" id="UP000060630"/>
    </source>
</evidence>
<reference evidence="2 3" key="1">
    <citation type="submission" date="2015-11" db="EMBL/GenBank/DDBJ databases">
        <title>Expanding the genomic diversity of Burkholderia species for the development of highly accurate diagnostics.</title>
        <authorList>
            <person name="Sahl J."/>
            <person name="Keim P."/>
            <person name="Wagner D."/>
        </authorList>
    </citation>
    <scope>NUCLEOTIDE SEQUENCE [LARGE SCALE GENOMIC DNA]</scope>
    <source>
        <strain evidence="2 3">MSMB2087WGS</strain>
    </source>
</reference>
<gene>
    <name evidence="2" type="ORF">WL29_22875</name>
</gene>